<accession>A0A2T3B3J5</accession>
<dbReference type="AlphaFoldDB" id="A0A2T3B3J5"/>
<name>A0A2T3B3J5_AMORE</name>
<evidence type="ECO:0000256" key="3">
    <source>
        <dbReference type="SAM" id="SignalP"/>
    </source>
</evidence>
<keyword evidence="2" id="KW-1133">Transmembrane helix</keyword>
<dbReference type="PANTHER" id="PTHR16861:SF10">
    <property type="entry name" value="MID2 DOMAIN-CONTAINING PROTEIN"/>
    <property type="match status" value="1"/>
</dbReference>
<dbReference type="GeneID" id="36571941"/>
<feature type="signal peptide" evidence="3">
    <location>
        <begin position="1"/>
        <end position="26"/>
    </location>
</feature>
<feature type="transmembrane region" description="Helical" evidence="2">
    <location>
        <begin position="314"/>
        <end position="334"/>
    </location>
</feature>
<evidence type="ECO:0000313" key="4">
    <source>
        <dbReference type="EMBL" id="PSS20217.1"/>
    </source>
</evidence>
<evidence type="ECO:0000313" key="5">
    <source>
        <dbReference type="Proteomes" id="UP000241818"/>
    </source>
</evidence>
<feature type="region of interest" description="Disordered" evidence="1">
    <location>
        <begin position="278"/>
        <end position="311"/>
    </location>
</feature>
<dbReference type="STRING" id="857342.A0A2T3B3J5"/>
<keyword evidence="2" id="KW-0472">Membrane</keyword>
<feature type="chain" id="PRO_5015748063" description="Mid2 domain-containing protein" evidence="3">
    <location>
        <begin position="27"/>
        <end position="383"/>
    </location>
</feature>
<keyword evidence="3" id="KW-0732">Signal</keyword>
<gene>
    <name evidence="4" type="ORF">M430DRAFT_18384</name>
</gene>
<dbReference type="Proteomes" id="UP000241818">
    <property type="component" value="Unassembled WGS sequence"/>
</dbReference>
<organism evidence="4 5">
    <name type="scientific">Amorphotheca resinae ATCC 22711</name>
    <dbReference type="NCBI Taxonomy" id="857342"/>
    <lineage>
        <taxon>Eukaryota</taxon>
        <taxon>Fungi</taxon>
        <taxon>Dikarya</taxon>
        <taxon>Ascomycota</taxon>
        <taxon>Pezizomycotina</taxon>
        <taxon>Leotiomycetes</taxon>
        <taxon>Helotiales</taxon>
        <taxon>Amorphothecaceae</taxon>
        <taxon>Amorphotheca</taxon>
    </lineage>
</organism>
<reference evidence="4 5" key="1">
    <citation type="journal article" date="2018" name="New Phytol.">
        <title>Comparative genomics and transcriptomics depict ericoid mycorrhizal fungi as versatile saprotrophs and plant mutualists.</title>
        <authorList>
            <person name="Martino E."/>
            <person name="Morin E."/>
            <person name="Grelet G.A."/>
            <person name="Kuo A."/>
            <person name="Kohler A."/>
            <person name="Daghino S."/>
            <person name="Barry K.W."/>
            <person name="Cichocki N."/>
            <person name="Clum A."/>
            <person name="Dockter R.B."/>
            <person name="Hainaut M."/>
            <person name="Kuo R.C."/>
            <person name="LaButti K."/>
            <person name="Lindahl B.D."/>
            <person name="Lindquist E.A."/>
            <person name="Lipzen A."/>
            <person name="Khouja H.R."/>
            <person name="Magnuson J."/>
            <person name="Murat C."/>
            <person name="Ohm R.A."/>
            <person name="Singer S.W."/>
            <person name="Spatafora J.W."/>
            <person name="Wang M."/>
            <person name="Veneault-Fourrey C."/>
            <person name="Henrissat B."/>
            <person name="Grigoriev I.V."/>
            <person name="Martin F.M."/>
            <person name="Perotto S."/>
        </authorList>
    </citation>
    <scope>NUCLEOTIDE SEQUENCE [LARGE SCALE GENOMIC DNA]</scope>
    <source>
        <strain evidence="4 5">ATCC 22711</strain>
    </source>
</reference>
<dbReference type="PANTHER" id="PTHR16861">
    <property type="entry name" value="GLYCOPROTEIN 38"/>
    <property type="match status" value="1"/>
</dbReference>
<proteinExistence type="predicted"/>
<evidence type="ECO:0000256" key="1">
    <source>
        <dbReference type="SAM" id="MobiDB-lite"/>
    </source>
</evidence>
<evidence type="ECO:0000256" key="2">
    <source>
        <dbReference type="SAM" id="Phobius"/>
    </source>
</evidence>
<feature type="region of interest" description="Disordered" evidence="1">
    <location>
        <begin position="337"/>
        <end position="383"/>
    </location>
</feature>
<dbReference type="OrthoDB" id="5425848at2759"/>
<evidence type="ECO:0008006" key="6">
    <source>
        <dbReference type="Google" id="ProtNLM"/>
    </source>
</evidence>
<feature type="compositionally biased region" description="Low complexity" evidence="1">
    <location>
        <begin position="351"/>
        <end position="370"/>
    </location>
</feature>
<sequence length="383" mass="39987">MRLSQTPPTLLSLLLVVLSHGRAVEAAPFEFPNLGLGLLQERGGGNCGADLQYTCTEGQTCATTVNAAGYNIAYCAAGAPTAAGGGGEYSYAVYTTTWTETDLQTRTSTWTSSWQAPATTAAPAPASTTAMCSLGQEACGSICCASDQTCAGAGWCTAAASTLWSYTPAPTVTSTYSAPLRPTSGGVTTDVPETTTQPFIAPATASGSSLPLTMHEKSNGLSGGAIAGIVIGVIAGIILLILFCFCCILKAGFDGVLAIFGLGKSSRRPTEKVEVIERYSRHGSGTASRRDTHNGWFGASRPSRVTETRKKSGGFGGLGAVGAALLGLAVILGLKRRHDRKQQQQRPPPSEISSSYYYYTDSYTGTSESSESSDRRTRNSRRH</sequence>
<dbReference type="EMBL" id="KZ679010">
    <property type="protein sequence ID" value="PSS20217.1"/>
    <property type="molecule type" value="Genomic_DNA"/>
</dbReference>
<keyword evidence="5" id="KW-1185">Reference proteome</keyword>
<keyword evidence="2" id="KW-0812">Transmembrane</keyword>
<dbReference type="RefSeq" id="XP_024721487.1">
    <property type="nucleotide sequence ID" value="XM_024863860.1"/>
</dbReference>
<feature type="transmembrane region" description="Helical" evidence="2">
    <location>
        <begin position="225"/>
        <end position="249"/>
    </location>
</feature>
<dbReference type="InParanoid" id="A0A2T3B3J5"/>
<protein>
    <recommendedName>
        <fullName evidence="6">Mid2 domain-containing protein</fullName>
    </recommendedName>
</protein>